<sequence length="284" mass="30695">MAKFQTLSFIAVASIGLVGCSAIENESVDVAETEIKAASQVDNQAIEKINTLFSMSPAAQQAKEAAISQCLSDQGLTWQPGQLNQPFDIRSQFSPKALSIEDAQQYGYLSQEPNTEVQAPLVDDTALEAYRGNPENGSVVVEGIPGAIAADGCLAQSYKAVFGSAEAGVLFESGIQNLPLPYIGAAQIDSKQEELNQRWSACMKDHYGIEIQTPDLASVDTSMDSHQLAMYDAQCRQEVNYEEVTTEILNAYLTTFLTDNEGIIDQLTQAKQTAEKNAPEILGK</sequence>
<keyword evidence="2" id="KW-1185">Reference proteome</keyword>
<reference evidence="1 2" key="1">
    <citation type="submission" date="2016-05" db="EMBL/GenBank/DDBJ databases">
        <title>Draft genome sequence of a porcine commensal Rothia nasimurium.</title>
        <authorList>
            <person name="Gaiser R.A."/>
            <person name="Van Baarlen P."/>
            <person name="Wells J.M."/>
        </authorList>
    </citation>
    <scope>NUCLEOTIDE SEQUENCE [LARGE SCALE GENOMIC DNA]</scope>
    <source>
        <strain evidence="1 2">PT-32</strain>
    </source>
</reference>
<protein>
    <submittedName>
        <fullName evidence="1">Uncharacterized protein</fullName>
    </submittedName>
</protein>
<evidence type="ECO:0000313" key="1">
    <source>
        <dbReference type="EMBL" id="ORC24363.1"/>
    </source>
</evidence>
<proteinExistence type="predicted"/>
<evidence type="ECO:0000313" key="2">
    <source>
        <dbReference type="Proteomes" id="UP000192359"/>
    </source>
</evidence>
<comment type="caution">
    <text evidence="1">The sequence shown here is derived from an EMBL/GenBank/DDBJ whole genome shotgun (WGS) entry which is preliminary data.</text>
</comment>
<organism evidence="1 2">
    <name type="scientific">Rothia nasimurium</name>
    <dbReference type="NCBI Taxonomy" id="85336"/>
    <lineage>
        <taxon>Bacteria</taxon>
        <taxon>Bacillati</taxon>
        <taxon>Actinomycetota</taxon>
        <taxon>Actinomycetes</taxon>
        <taxon>Micrococcales</taxon>
        <taxon>Micrococcaceae</taxon>
        <taxon>Rothia</taxon>
    </lineage>
</organism>
<accession>A0A1Y1RRR3</accession>
<dbReference type="Proteomes" id="UP000192359">
    <property type="component" value="Unassembled WGS sequence"/>
</dbReference>
<dbReference type="EMBL" id="LXWF01000005">
    <property type="protein sequence ID" value="ORC24363.1"/>
    <property type="molecule type" value="Genomic_DNA"/>
</dbReference>
<dbReference type="PROSITE" id="PS51257">
    <property type="entry name" value="PROKAR_LIPOPROTEIN"/>
    <property type="match status" value="1"/>
</dbReference>
<gene>
    <name evidence="1" type="ORF">A7979_10240</name>
</gene>
<dbReference type="AlphaFoldDB" id="A0A1Y1RRR3"/>
<name>A0A1Y1RRR3_9MICC</name>